<keyword evidence="1" id="KW-0812">Transmembrane</keyword>
<name>A0A0F9LD70_9ZZZZ</name>
<dbReference type="EMBL" id="LAZR01006535">
    <property type="protein sequence ID" value="KKM91418.1"/>
    <property type="molecule type" value="Genomic_DNA"/>
</dbReference>
<keyword evidence="1" id="KW-0472">Membrane</keyword>
<feature type="transmembrane region" description="Helical" evidence="1">
    <location>
        <begin position="159"/>
        <end position="181"/>
    </location>
</feature>
<keyword evidence="1" id="KW-1133">Transmembrane helix</keyword>
<sequence length="189" mass="20755">MEGFINQTLWWDLPNGLITITFFARDIIGNVGHKDIGIVKDIIKVLSLEIVNQSFTVDAFNITFSINNITGDQISNALLQMFWNSSNVSHDINNLGNGYYFISLLPITVLPGEDPILLNISISASGYQDKHIKIYLAVDPDILDKDSGINLADFPLSGIVIGVVLLIGGLGVVSVTIMLYLRKKHLLAN</sequence>
<protein>
    <submittedName>
        <fullName evidence="2">Uncharacterized protein</fullName>
    </submittedName>
</protein>
<evidence type="ECO:0000256" key="1">
    <source>
        <dbReference type="SAM" id="Phobius"/>
    </source>
</evidence>
<organism evidence="2">
    <name type="scientific">marine sediment metagenome</name>
    <dbReference type="NCBI Taxonomy" id="412755"/>
    <lineage>
        <taxon>unclassified sequences</taxon>
        <taxon>metagenomes</taxon>
        <taxon>ecological metagenomes</taxon>
    </lineage>
</organism>
<proteinExistence type="predicted"/>
<accession>A0A0F9LD70</accession>
<evidence type="ECO:0000313" key="2">
    <source>
        <dbReference type="EMBL" id="KKM91418.1"/>
    </source>
</evidence>
<dbReference type="AlphaFoldDB" id="A0A0F9LD70"/>
<reference evidence="2" key="1">
    <citation type="journal article" date="2015" name="Nature">
        <title>Complex archaea that bridge the gap between prokaryotes and eukaryotes.</title>
        <authorList>
            <person name="Spang A."/>
            <person name="Saw J.H."/>
            <person name="Jorgensen S.L."/>
            <person name="Zaremba-Niedzwiedzka K."/>
            <person name="Martijn J."/>
            <person name="Lind A.E."/>
            <person name="van Eijk R."/>
            <person name="Schleper C."/>
            <person name="Guy L."/>
            <person name="Ettema T.J."/>
        </authorList>
    </citation>
    <scope>NUCLEOTIDE SEQUENCE</scope>
</reference>
<gene>
    <name evidence="2" type="ORF">LCGC14_1228690</name>
</gene>
<comment type="caution">
    <text evidence="2">The sequence shown here is derived from an EMBL/GenBank/DDBJ whole genome shotgun (WGS) entry which is preliminary data.</text>
</comment>